<dbReference type="FunFam" id="3.30.63.10:FF:000005">
    <property type="entry name" value="Guanylate kinase"/>
    <property type="match status" value="1"/>
</dbReference>
<dbReference type="NCBIfam" id="TIGR03263">
    <property type="entry name" value="guanyl_kin"/>
    <property type="match status" value="1"/>
</dbReference>
<comment type="catalytic activity">
    <reaction evidence="12 13">
        <text>GMP + ATP = GDP + ADP</text>
        <dbReference type="Rhea" id="RHEA:20780"/>
        <dbReference type="ChEBI" id="CHEBI:30616"/>
        <dbReference type="ChEBI" id="CHEBI:58115"/>
        <dbReference type="ChEBI" id="CHEBI:58189"/>
        <dbReference type="ChEBI" id="CHEBI:456216"/>
        <dbReference type="EC" id="2.7.4.8"/>
    </reaction>
</comment>
<evidence type="ECO:0000313" key="16">
    <source>
        <dbReference type="Proteomes" id="UP000003936"/>
    </source>
</evidence>
<dbReference type="Gene3D" id="3.30.63.10">
    <property type="entry name" value="Guanylate Kinase phosphate binding domain"/>
    <property type="match status" value="1"/>
</dbReference>
<dbReference type="SUPFAM" id="SSF52540">
    <property type="entry name" value="P-loop containing nucleoside triphosphate hydrolases"/>
    <property type="match status" value="1"/>
</dbReference>
<keyword evidence="10 13" id="KW-0067">ATP-binding</keyword>
<dbReference type="PROSITE" id="PS00856">
    <property type="entry name" value="GUANYLATE_KINASE_1"/>
    <property type="match status" value="1"/>
</dbReference>
<dbReference type="GO" id="GO:0004385">
    <property type="term" value="F:GMP kinase activity"/>
    <property type="evidence" value="ECO:0007669"/>
    <property type="project" value="UniProtKB-UniRule"/>
</dbReference>
<dbReference type="InterPro" id="IPR017665">
    <property type="entry name" value="Guanylate_kinase"/>
</dbReference>
<keyword evidence="9 13" id="KW-0418">Kinase</keyword>
<dbReference type="EMBL" id="CP003546">
    <property type="protein sequence ID" value="AFP85065.1"/>
    <property type="molecule type" value="Genomic_DNA"/>
</dbReference>
<keyword evidence="7 13" id="KW-0808">Transferase</keyword>
<evidence type="ECO:0000256" key="9">
    <source>
        <dbReference type="ARBA" id="ARBA00022777"/>
    </source>
</evidence>
<evidence type="ECO:0000256" key="7">
    <source>
        <dbReference type="ARBA" id="ARBA00022679"/>
    </source>
</evidence>
<dbReference type="PANTHER" id="PTHR23117:SF13">
    <property type="entry name" value="GUANYLATE KINASE"/>
    <property type="match status" value="1"/>
</dbReference>
<evidence type="ECO:0000313" key="15">
    <source>
        <dbReference type="EMBL" id="AFP85065.1"/>
    </source>
</evidence>
<keyword evidence="16" id="KW-1185">Reference proteome</keyword>
<reference evidence="15 16" key="1">
    <citation type="journal article" date="2012" name="Mol. Biol. Evol.">
        <title>Genome reduction and co-evolution between the primary and secondary bacterial symbionts of psyllids.</title>
        <authorList>
            <person name="Sloan D.B."/>
            <person name="Moran N.A."/>
        </authorList>
    </citation>
    <scope>NUCLEOTIDE SEQUENCE [LARGE SCALE GENOMIC DNA]</scope>
    <source>
        <strain evidence="15">Ceuc_S</strain>
    </source>
</reference>
<comment type="similarity">
    <text evidence="3 13">Belongs to the guanylate kinase family.</text>
</comment>
<dbReference type="PATRIC" id="fig|1199245.3.peg.810"/>
<evidence type="ECO:0000256" key="12">
    <source>
        <dbReference type="ARBA" id="ARBA00048594"/>
    </source>
</evidence>
<dbReference type="Pfam" id="PF00625">
    <property type="entry name" value="Guanylate_kin"/>
    <property type="match status" value="1"/>
</dbReference>
<evidence type="ECO:0000259" key="14">
    <source>
        <dbReference type="PROSITE" id="PS50052"/>
    </source>
</evidence>
<sequence>MIMQGTLYIVSSPSGGGKSSLLQALLKTQPLYNTQVSISHTTRAMRPGDVHGQHYFFVSEADFVGMIARNFFLEYSQVFGNYYGTSREPVEQALATGGDVFLDIDWQGAQQIRGQIPATRSIFILPPSKEELDRRLRGRGQDSEEVISSRMAKAVAEITHFAEYDYLIVNDDFNTALLDLKTLIRADRLRLDRQNIRHHALISKLLAECYNFQYDL</sequence>
<evidence type="ECO:0000256" key="8">
    <source>
        <dbReference type="ARBA" id="ARBA00022741"/>
    </source>
</evidence>
<dbReference type="STRING" id="1199245.A359_06800"/>
<dbReference type="InterPro" id="IPR008144">
    <property type="entry name" value="Guanylate_kin-like_dom"/>
</dbReference>
<dbReference type="Gene3D" id="3.40.50.300">
    <property type="entry name" value="P-loop containing nucleotide triphosphate hydrolases"/>
    <property type="match status" value="1"/>
</dbReference>
<dbReference type="KEGG" id="sect:A359_06800"/>
<comment type="function">
    <text evidence="1 13">Essential for recycling GMP and indirectly, cGMP.</text>
</comment>
<dbReference type="GO" id="GO:0005829">
    <property type="term" value="C:cytosol"/>
    <property type="evidence" value="ECO:0007669"/>
    <property type="project" value="TreeGrafter"/>
</dbReference>
<name>J3TXS6_9ENTR</name>
<evidence type="ECO:0000256" key="1">
    <source>
        <dbReference type="ARBA" id="ARBA00003531"/>
    </source>
</evidence>
<dbReference type="CDD" id="cd00071">
    <property type="entry name" value="GMPK"/>
    <property type="match status" value="1"/>
</dbReference>
<dbReference type="HAMAP" id="MF_00328">
    <property type="entry name" value="Guanylate_kinase"/>
    <property type="match status" value="1"/>
</dbReference>
<proteinExistence type="inferred from homology"/>
<dbReference type="PANTHER" id="PTHR23117">
    <property type="entry name" value="GUANYLATE KINASE-RELATED"/>
    <property type="match status" value="1"/>
</dbReference>
<dbReference type="InterPro" id="IPR020590">
    <property type="entry name" value="Guanylate_kinase_CS"/>
</dbReference>
<feature type="domain" description="Guanylate kinase-like" evidence="14">
    <location>
        <begin position="5"/>
        <end position="185"/>
    </location>
</feature>
<comment type="subcellular location">
    <subcellularLocation>
        <location evidence="2 13">Cytoplasm</location>
    </subcellularLocation>
</comment>
<dbReference type="PROSITE" id="PS50052">
    <property type="entry name" value="GUANYLATE_KINASE_2"/>
    <property type="match status" value="1"/>
</dbReference>
<gene>
    <name evidence="13" type="primary">gmk</name>
    <name evidence="15" type="ORF">A359_06800</name>
</gene>
<evidence type="ECO:0000256" key="6">
    <source>
        <dbReference type="ARBA" id="ARBA00022490"/>
    </source>
</evidence>
<dbReference type="Proteomes" id="UP000003936">
    <property type="component" value="Chromosome"/>
</dbReference>
<keyword evidence="8 13" id="KW-0547">Nucleotide-binding</keyword>
<dbReference type="GO" id="GO:0005524">
    <property type="term" value="F:ATP binding"/>
    <property type="evidence" value="ECO:0007669"/>
    <property type="project" value="UniProtKB-UniRule"/>
</dbReference>
<evidence type="ECO:0000256" key="10">
    <source>
        <dbReference type="ARBA" id="ARBA00022840"/>
    </source>
</evidence>
<evidence type="ECO:0000256" key="3">
    <source>
        <dbReference type="ARBA" id="ARBA00005790"/>
    </source>
</evidence>
<keyword evidence="6 13" id="KW-0963">Cytoplasm</keyword>
<evidence type="ECO:0000256" key="13">
    <source>
        <dbReference type="HAMAP-Rule" id="MF_00328"/>
    </source>
</evidence>
<evidence type="ECO:0000256" key="5">
    <source>
        <dbReference type="ARBA" id="ARBA00016296"/>
    </source>
</evidence>
<accession>J3TXS6</accession>
<dbReference type="AlphaFoldDB" id="J3TXS6"/>
<dbReference type="HOGENOM" id="CLU_001715_1_0_6"/>
<dbReference type="SMART" id="SM00072">
    <property type="entry name" value="GuKc"/>
    <property type="match status" value="1"/>
</dbReference>
<dbReference type="InterPro" id="IPR008145">
    <property type="entry name" value="GK/Ca_channel_bsu"/>
</dbReference>
<evidence type="ECO:0000256" key="2">
    <source>
        <dbReference type="ARBA" id="ARBA00004496"/>
    </source>
</evidence>
<dbReference type="EC" id="2.7.4.8" evidence="4 13"/>
<feature type="binding site" evidence="13">
    <location>
        <begin position="12"/>
        <end position="19"/>
    </location>
    <ligand>
        <name>ATP</name>
        <dbReference type="ChEBI" id="CHEBI:30616"/>
    </ligand>
</feature>
<protein>
    <recommendedName>
        <fullName evidence="5 13">Guanylate kinase</fullName>
        <ecNumber evidence="4 13">2.7.4.8</ecNumber>
    </recommendedName>
    <alternativeName>
        <fullName evidence="11 13">GMP kinase</fullName>
    </alternativeName>
</protein>
<organism evidence="15 16">
    <name type="scientific">secondary endosymbiont of Ctenarytaina eucalypti</name>
    <dbReference type="NCBI Taxonomy" id="1199245"/>
    <lineage>
        <taxon>Bacteria</taxon>
        <taxon>Pseudomonadati</taxon>
        <taxon>Pseudomonadota</taxon>
        <taxon>Gammaproteobacteria</taxon>
        <taxon>Enterobacterales</taxon>
        <taxon>Enterobacteriaceae</taxon>
        <taxon>aphid secondary symbionts</taxon>
    </lineage>
</organism>
<dbReference type="FunFam" id="3.40.50.300:FF:000084">
    <property type="entry name" value="Guanylate kinase"/>
    <property type="match status" value="1"/>
</dbReference>
<dbReference type="InterPro" id="IPR027417">
    <property type="entry name" value="P-loop_NTPase"/>
</dbReference>
<evidence type="ECO:0000256" key="11">
    <source>
        <dbReference type="ARBA" id="ARBA00030128"/>
    </source>
</evidence>
<evidence type="ECO:0000256" key="4">
    <source>
        <dbReference type="ARBA" id="ARBA00012961"/>
    </source>
</evidence>